<dbReference type="Proteomes" id="UP001363151">
    <property type="component" value="Unassembled WGS sequence"/>
</dbReference>
<keyword evidence="5" id="KW-0648">Protein biosynthesis</keyword>
<sequence>MASKKAADAIFPLNINVGIMGHVDSGKTSLVKALSTTLSTAALDKAPESKARGMTLDLGFSSFSVPLPDQLRAGVAGRFDEANLQFTLVDCPGHASLIRTIIGGSQIIDMMVLVMDVNKGIQTQTAECLVIGEITTSELIIVLNKVDVIPEAERDATVAKTTKRIRLQLASSKFANATIVTCAAAVGGEKVAAVGGKGQKGDPEPPAVSKGAAKRAAAALGTAPSLGLEGLVETLRRRARMPSRDVEGPFFFAIDHCFPIRGQGTVVTGTALRGACAVNDIVELPEVGLEKKVKSMQMFRKPVKKIVCGDRAGLCLSQLDAAAIERGIVAAPGSVPGINSALALVRKVRFFRGPCDTDRKFHVTLGHTTTLATAYFFGAAELAARPKPAEPPTAFDSSREYVFQEQLAASKRKKGADDDGGDGPGPGSDPNDEPLQWCLLKFETRVRCQLDALVIGSNLEADALADKCRIAFHGKLVERVDGDAFATKVKLYKLKRKEGLVAKLGDPCVDFTGARVVKDVVGKDLFKKETNMAAFVGMKLQAATGEMGRVASAFGKSGKFKVDFPGGTLVKPNGKLYLVFKKYVFSPSKAMHQDDDCRVPRDELEQARAPKKKAPAPDAPPSPGRKKKAADAPPSPPPAPPPLSNDRSGTVERHKGDPMAGTARYETIIAEGFFTAEEDQRVHAGTKVTAANGDVGALVGPFGKAGKSKVAFAEGTDAAVGSKLALVLGSS</sequence>
<comment type="caution">
    <text evidence="5">The sequence shown here is derived from an EMBL/GenBank/DDBJ whole genome shotgun (WGS) entry which is preliminary data.</text>
</comment>
<evidence type="ECO:0000256" key="1">
    <source>
        <dbReference type="ARBA" id="ARBA00004229"/>
    </source>
</evidence>
<dbReference type="InterPro" id="IPR050055">
    <property type="entry name" value="EF-Tu_GTPase"/>
</dbReference>
<dbReference type="PROSITE" id="PS51722">
    <property type="entry name" value="G_TR_2"/>
    <property type="match status" value="1"/>
</dbReference>
<dbReference type="Gene3D" id="2.40.30.10">
    <property type="entry name" value="Translation factors"/>
    <property type="match status" value="1"/>
</dbReference>
<dbReference type="Pfam" id="PF21131">
    <property type="entry name" value="eEFSec_4th"/>
    <property type="match status" value="1"/>
</dbReference>
<dbReference type="InterPro" id="IPR000795">
    <property type="entry name" value="T_Tr_GTP-bd_dom"/>
</dbReference>
<dbReference type="CDD" id="cd04094">
    <property type="entry name" value="eSelB_III"/>
    <property type="match status" value="1"/>
</dbReference>
<accession>A0ABR1G0U9</accession>
<dbReference type="Pfam" id="PF00009">
    <property type="entry name" value="GTP_EFTU"/>
    <property type="match status" value="1"/>
</dbReference>
<reference evidence="5 6" key="1">
    <citation type="submission" date="2024-03" db="EMBL/GenBank/DDBJ databases">
        <title>Aureococcus anophagefferens CCMP1851 and Kratosvirus quantuckense: Draft genome of a second virus-susceptible host strain in the model system.</title>
        <authorList>
            <person name="Chase E."/>
            <person name="Truchon A.R."/>
            <person name="Schepens W."/>
            <person name="Wilhelm S.W."/>
        </authorList>
    </citation>
    <scope>NUCLEOTIDE SEQUENCE [LARGE SCALE GENOMIC DNA]</scope>
    <source>
        <strain evidence="5 6">CCMP1851</strain>
    </source>
</reference>
<proteinExistence type="predicted"/>
<dbReference type="SUPFAM" id="SSF52540">
    <property type="entry name" value="P-loop containing nucleoside triphosphate hydrolases"/>
    <property type="match status" value="1"/>
</dbReference>
<evidence type="ECO:0000313" key="6">
    <source>
        <dbReference type="Proteomes" id="UP001363151"/>
    </source>
</evidence>
<dbReference type="Gene3D" id="3.40.50.300">
    <property type="entry name" value="P-loop containing nucleotide triphosphate hydrolases"/>
    <property type="match status" value="1"/>
</dbReference>
<dbReference type="CDD" id="cd03696">
    <property type="entry name" value="SelB_II"/>
    <property type="match status" value="1"/>
</dbReference>
<feature type="region of interest" description="Disordered" evidence="3">
    <location>
        <begin position="411"/>
        <end position="431"/>
    </location>
</feature>
<dbReference type="SUPFAM" id="SSF50447">
    <property type="entry name" value="Translation proteins"/>
    <property type="match status" value="1"/>
</dbReference>
<dbReference type="InterPro" id="IPR027417">
    <property type="entry name" value="P-loop_NTPase"/>
</dbReference>
<evidence type="ECO:0000259" key="4">
    <source>
        <dbReference type="PROSITE" id="PS51722"/>
    </source>
</evidence>
<name>A0ABR1G0U9_AURAN</name>
<comment type="subcellular location">
    <subcellularLocation>
        <location evidence="1">Plastid</location>
        <location evidence="1">Chloroplast</location>
    </subcellularLocation>
</comment>
<evidence type="ECO:0000256" key="3">
    <source>
        <dbReference type="SAM" id="MobiDB-lite"/>
    </source>
</evidence>
<keyword evidence="6" id="KW-1185">Reference proteome</keyword>
<dbReference type="Pfam" id="PF21208">
    <property type="entry name" value="euk_SelB_III"/>
    <property type="match status" value="1"/>
</dbReference>
<feature type="domain" description="Tr-type G" evidence="4">
    <location>
        <begin position="12"/>
        <end position="217"/>
    </location>
</feature>
<dbReference type="InterPro" id="IPR049394">
    <property type="entry name" value="eEFSec_C"/>
</dbReference>
<protein>
    <recommendedName>
        <fullName evidence="2">Elongation factor Tu, chloroplastic</fullName>
    </recommendedName>
</protein>
<dbReference type="PANTHER" id="PTHR43721:SF11">
    <property type="entry name" value="SELENOCYSTEINE-SPECIFIC ELONGATION FACTOR"/>
    <property type="match status" value="1"/>
</dbReference>
<dbReference type="PANTHER" id="PTHR43721">
    <property type="entry name" value="ELONGATION FACTOR TU-RELATED"/>
    <property type="match status" value="1"/>
</dbReference>
<evidence type="ECO:0000313" key="5">
    <source>
        <dbReference type="EMBL" id="KAK7242153.1"/>
    </source>
</evidence>
<dbReference type="PRINTS" id="PR00315">
    <property type="entry name" value="ELONGATNFCT"/>
</dbReference>
<dbReference type="GO" id="GO:0003746">
    <property type="term" value="F:translation elongation factor activity"/>
    <property type="evidence" value="ECO:0007669"/>
    <property type="project" value="UniProtKB-KW"/>
</dbReference>
<keyword evidence="5" id="KW-0251">Elongation factor</keyword>
<dbReference type="InterPro" id="IPR049393">
    <property type="entry name" value="eEFSec_III"/>
</dbReference>
<dbReference type="EMBL" id="JBBJCI010000146">
    <property type="protein sequence ID" value="KAK7242153.1"/>
    <property type="molecule type" value="Genomic_DNA"/>
</dbReference>
<evidence type="ECO:0000256" key="2">
    <source>
        <dbReference type="ARBA" id="ARBA00021392"/>
    </source>
</evidence>
<dbReference type="InterPro" id="IPR009000">
    <property type="entry name" value="Transl_B-barrel_sf"/>
</dbReference>
<feature type="region of interest" description="Disordered" evidence="3">
    <location>
        <begin position="604"/>
        <end position="661"/>
    </location>
</feature>
<organism evidence="5 6">
    <name type="scientific">Aureococcus anophagefferens</name>
    <name type="common">Harmful bloom alga</name>
    <dbReference type="NCBI Taxonomy" id="44056"/>
    <lineage>
        <taxon>Eukaryota</taxon>
        <taxon>Sar</taxon>
        <taxon>Stramenopiles</taxon>
        <taxon>Ochrophyta</taxon>
        <taxon>Pelagophyceae</taxon>
        <taxon>Pelagomonadales</taxon>
        <taxon>Pelagomonadaceae</taxon>
        <taxon>Aureococcus</taxon>
    </lineage>
</organism>
<feature type="compositionally biased region" description="Pro residues" evidence="3">
    <location>
        <begin position="633"/>
        <end position="643"/>
    </location>
</feature>
<gene>
    <name evidence="5" type="primary">SELB</name>
    <name evidence="5" type="ORF">SO694_00013028</name>
</gene>
<dbReference type="CDD" id="cd01889">
    <property type="entry name" value="SelB_euk"/>
    <property type="match status" value="1"/>
</dbReference>